<reference evidence="7" key="1">
    <citation type="submission" date="2016-04" db="EMBL/GenBank/DDBJ databases">
        <authorList>
            <person name="Quiroz-Castaneda R.E."/>
            <person name="Martinez-Ocampo F."/>
        </authorList>
    </citation>
    <scope>NUCLEOTIDE SEQUENCE [LARGE SCALE GENOMIC DNA]</scope>
    <source>
        <strain evidence="7">INIFAP01</strain>
    </source>
</reference>
<evidence type="ECO:0000256" key="1">
    <source>
        <dbReference type="ARBA" id="ARBA00010923"/>
    </source>
</evidence>
<evidence type="ECO:0000256" key="4">
    <source>
        <dbReference type="ARBA" id="ARBA00038652"/>
    </source>
</evidence>
<dbReference type="PANTHER" id="PTHR43140">
    <property type="entry name" value="TYPE-1 RESTRICTION ENZYME ECOKI SPECIFICITY PROTEIN"/>
    <property type="match status" value="1"/>
</dbReference>
<comment type="similarity">
    <text evidence="1">Belongs to the type-I restriction system S methylase family.</text>
</comment>
<gene>
    <name evidence="6" type="ORF">A6V39_05330</name>
</gene>
<dbReference type="GO" id="GO:0009307">
    <property type="term" value="P:DNA restriction-modification system"/>
    <property type="evidence" value="ECO:0007669"/>
    <property type="project" value="UniProtKB-KW"/>
</dbReference>
<dbReference type="Pfam" id="PF01420">
    <property type="entry name" value="Methylase_S"/>
    <property type="match status" value="1"/>
</dbReference>
<dbReference type="Proteomes" id="UP000077623">
    <property type="component" value="Unassembled WGS sequence"/>
</dbReference>
<evidence type="ECO:0000256" key="3">
    <source>
        <dbReference type="ARBA" id="ARBA00023125"/>
    </source>
</evidence>
<keyword evidence="3" id="KW-0238">DNA-binding</keyword>
<dbReference type="GO" id="GO:0003677">
    <property type="term" value="F:DNA binding"/>
    <property type="evidence" value="ECO:0007669"/>
    <property type="project" value="UniProtKB-KW"/>
</dbReference>
<protein>
    <recommendedName>
        <fullName evidence="5">Type I restriction modification DNA specificity domain-containing protein</fullName>
    </recommendedName>
</protein>
<evidence type="ECO:0000259" key="5">
    <source>
        <dbReference type="Pfam" id="PF01420"/>
    </source>
</evidence>
<dbReference type="InterPro" id="IPR044946">
    <property type="entry name" value="Restrct_endonuc_typeI_TRD_sf"/>
</dbReference>
<evidence type="ECO:0000313" key="6">
    <source>
        <dbReference type="EMBL" id="OAL09757.1"/>
    </source>
</evidence>
<dbReference type="InterPro" id="IPR000055">
    <property type="entry name" value="Restrct_endonuc_typeI_TRD"/>
</dbReference>
<dbReference type="EMBL" id="LWUJ01000015">
    <property type="protein sequence ID" value="OAL09757.1"/>
    <property type="molecule type" value="Genomic_DNA"/>
</dbReference>
<dbReference type="SUPFAM" id="SSF116734">
    <property type="entry name" value="DNA methylase specificity domain"/>
    <property type="match status" value="1"/>
</dbReference>
<evidence type="ECO:0000313" key="7">
    <source>
        <dbReference type="Proteomes" id="UP000077623"/>
    </source>
</evidence>
<dbReference type="InterPro" id="IPR051212">
    <property type="entry name" value="Type-I_RE_S_subunit"/>
</dbReference>
<comment type="caution">
    <text evidence="6">The sequence shown here is derived from an EMBL/GenBank/DDBJ whole genome shotgun (WGS) entry which is preliminary data.</text>
</comment>
<sequence length="101" mass="11616">MGGDIVIMKHNQNPKYLAYTLSTGDALLQKTKGKIKSKVVHSNIDQIKKLIIPIPSLEKQQEIVNLLDKFWELSNSIKGGLPAEILLRKHQYKYYRDKLLI</sequence>
<dbReference type="PANTHER" id="PTHR43140:SF1">
    <property type="entry name" value="TYPE I RESTRICTION ENZYME ECOKI SPECIFICITY SUBUNIT"/>
    <property type="match status" value="1"/>
</dbReference>
<dbReference type="STRING" id="432608.A6V39_05330"/>
<evidence type="ECO:0000256" key="2">
    <source>
        <dbReference type="ARBA" id="ARBA00022747"/>
    </source>
</evidence>
<feature type="domain" description="Type I restriction modification DNA specificity" evidence="5">
    <location>
        <begin position="8"/>
        <end position="85"/>
    </location>
</feature>
<organism evidence="6 7">
    <name type="scientific">Candidatus Mycoplasma haematobovis</name>
    <dbReference type="NCBI Taxonomy" id="432608"/>
    <lineage>
        <taxon>Bacteria</taxon>
        <taxon>Bacillati</taxon>
        <taxon>Mycoplasmatota</taxon>
        <taxon>Mollicutes</taxon>
        <taxon>Mycoplasmataceae</taxon>
        <taxon>Mycoplasma</taxon>
    </lineage>
</organism>
<keyword evidence="7" id="KW-1185">Reference proteome</keyword>
<dbReference type="Gene3D" id="3.90.220.20">
    <property type="entry name" value="DNA methylase specificity domains"/>
    <property type="match status" value="1"/>
</dbReference>
<proteinExistence type="inferred from homology"/>
<accession>A0A1A9QBC2</accession>
<keyword evidence="2" id="KW-0680">Restriction system</keyword>
<comment type="subunit">
    <text evidence="4">The methyltransferase is composed of M and S polypeptides.</text>
</comment>
<dbReference type="RefSeq" id="WP_187150704.1">
    <property type="nucleotide sequence ID" value="NZ_LWUJ01000015.1"/>
</dbReference>
<dbReference type="AlphaFoldDB" id="A0A1A9QBC2"/>
<dbReference type="REBASE" id="159377">
    <property type="entry name" value="S5.MhaP01ORF5270P"/>
</dbReference>
<name>A0A1A9QBC2_9MOLU</name>